<feature type="compositionally biased region" description="Polar residues" evidence="1">
    <location>
        <begin position="169"/>
        <end position="179"/>
    </location>
</feature>
<name>A0AAE3AW68_9FIRM</name>
<gene>
    <name evidence="3" type="ORF">LKD45_15050</name>
</gene>
<sequence>MTVLLTILKVIGWILLGILGLILLTVLTVLLVPIRYRADGVWKEEKYILGRVTWLLHLLSICVTYEKELLLEVRVAGILIYPKKERSGKRKKAASGADAEEGVGDADADTNVLDVDGAKMPSADVKTLGESAPAAGTTDEPQTQTVAEASEPQSADPRGSATTRMPDVESQSTDPNETPASEADAQATDSDAAPEHPAGSFFEKLSGKLSQVTDRLRGMQQKTDQLKQQTAYYKRIWDQPQTRQAIRVGFYELGEIIRHVLPRKLEVFGIVGTGDPASTGQIMAIQGMLYPWHKGNIRLEPDFEEKYIEGELHLKGRIRLGTLGICGLRILLNKNVRRLIRILRKKEEA</sequence>
<dbReference type="Proteomes" id="UP001199355">
    <property type="component" value="Unassembled WGS sequence"/>
</dbReference>
<proteinExistence type="predicted"/>
<keyword evidence="2" id="KW-0812">Transmembrane</keyword>
<organism evidence="3 4">
    <name type="scientific">Gallintestinimicrobium propionicum</name>
    <dbReference type="NCBI Taxonomy" id="2981770"/>
    <lineage>
        <taxon>Bacteria</taxon>
        <taxon>Bacillati</taxon>
        <taxon>Bacillota</taxon>
        <taxon>Clostridia</taxon>
        <taxon>Lachnospirales</taxon>
        <taxon>Lachnospiraceae</taxon>
        <taxon>Gallintestinimicrobium</taxon>
    </lineage>
</organism>
<keyword evidence="2" id="KW-0472">Membrane</keyword>
<evidence type="ECO:0000256" key="2">
    <source>
        <dbReference type="SAM" id="Phobius"/>
    </source>
</evidence>
<feature type="compositionally biased region" description="Acidic residues" evidence="1">
    <location>
        <begin position="98"/>
        <end position="108"/>
    </location>
</feature>
<feature type="transmembrane region" description="Helical" evidence="2">
    <location>
        <begin position="12"/>
        <end position="34"/>
    </location>
</feature>
<keyword evidence="2" id="KW-1133">Transmembrane helix</keyword>
<evidence type="ECO:0000256" key="1">
    <source>
        <dbReference type="SAM" id="MobiDB-lite"/>
    </source>
</evidence>
<comment type="caution">
    <text evidence="3">The sequence shown here is derived from an EMBL/GenBank/DDBJ whole genome shotgun (WGS) entry which is preliminary data.</text>
</comment>
<evidence type="ECO:0000313" key="3">
    <source>
        <dbReference type="EMBL" id="MCC2168988.1"/>
    </source>
</evidence>
<keyword evidence="4" id="KW-1185">Reference proteome</keyword>
<feature type="compositionally biased region" description="Polar residues" evidence="1">
    <location>
        <begin position="139"/>
        <end position="153"/>
    </location>
</feature>
<dbReference type="Pfam" id="PF11167">
    <property type="entry name" value="DUF2953"/>
    <property type="match status" value="1"/>
</dbReference>
<dbReference type="RefSeq" id="WP_308729035.1">
    <property type="nucleotide sequence ID" value="NZ_JAJEQF010000055.1"/>
</dbReference>
<protein>
    <submittedName>
        <fullName evidence="3">DUF2953 domain-containing protein</fullName>
    </submittedName>
</protein>
<accession>A0AAE3AW68</accession>
<feature type="region of interest" description="Disordered" evidence="1">
    <location>
        <begin position="128"/>
        <end position="206"/>
    </location>
</feature>
<dbReference type="AlphaFoldDB" id="A0AAE3AW68"/>
<dbReference type="EMBL" id="JAJEQF010000055">
    <property type="protein sequence ID" value="MCC2168988.1"/>
    <property type="molecule type" value="Genomic_DNA"/>
</dbReference>
<feature type="region of interest" description="Disordered" evidence="1">
    <location>
        <begin position="90"/>
        <end position="110"/>
    </location>
</feature>
<evidence type="ECO:0000313" key="4">
    <source>
        <dbReference type="Proteomes" id="UP001199355"/>
    </source>
</evidence>
<reference evidence="3 4" key="1">
    <citation type="submission" date="2021-10" db="EMBL/GenBank/DDBJ databases">
        <title>Anaerobic single-cell dispensing facilitates the cultivation of human gut bacteria.</title>
        <authorList>
            <person name="Afrizal A."/>
        </authorList>
    </citation>
    <scope>NUCLEOTIDE SEQUENCE [LARGE SCALE GENOMIC DNA]</scope>
    <source>
        <strain evidence="3 4">CLA-AA-H244</strain>
    </source>
</reference>
<dbReference type="InterPro" id="IPR021338">
    <property type="entry name" value="DUF2953"/>
</dbReference>